<accession>A0A1M6I762</accession>
<feature type="domain" description="Flagellin N-terminal" evidence="5">
    <location>
        <begin position="3"/>
        <end position="140"/>
    </location>
</feature>
<dbReference type="GO" id="GO:0009288">
    <property type="term" value="C:bacterial-type flagellum"/>
    <property type="evidence" value="ECO:0007669"/>
    <property type="project" value="UniProtKB-SubCell"/>
</dbReference>
<dbReference type="Gene3D" id="1.20.1330.10">
    <property type="entry name" value="f41 fragment of flagellin, N-terminal domain"/>
    <property type="match status" value="1"/>
</dbReference>
<name>A0A1M6I762_9FIRM</name>
<dbReference type="PANTHER" id="PTHR42792">
    <property type="entry name" value="FLAGELLIN"/>
    <property type="match status" value="1"/>
</dbReference>
<evidence type="ECO:0000313" key="7">
    <source>
        <dbReference type="EMBL" id="SHJ30242.1"/>
    </source>
</evidence>
<dbReference type="InterPro" id="IPR046358">
    <property type="entry name" value="Flagellin_C"/>
</dbReference>
<dbReference type="SUPFAM" id="SSF64518">
    <property type="entry name" value="Phase 1 flagellin"/>
    <property type="match status" value="1"/>
</dbReference>
<evidence type="ECO:0000256" key="3">
    <source>
        <dbReference type="ARBA" id="ARBA00023143"/>
    </source>
</evidence>
<dbReference type="AlphaFoldDB" id="A0A1M6I762"/>
<evidence type="ECO:0000256" key="1">
    <source>
        <dbReference type="ARBA" id="ARBA00005709"/>
    </source>
</evidence>
<proteinExistence type="inferred from homology"/>
<dbReference type="EMBL" id="FQYT01000017">
    <property type="protein sequence ID" value="SHJ30242.1"/>
    <property type="molecule type" value="Genomic_DNA"/>
</dbReference>
<evidence type="ECO:0000259" key="6">
    <source>
        <dbReference type="Pfam" id="PF00700"/>
    </source>
</evidence>
<gene>
    <name evidence="7" type="ORF">SAMN02745691_01698</name>
</gene>
<keyword evidence="4" id="KW-0964">Secreted</keyword>
<dbReference type="InterPro" id="IPR001029">
    <property type="entry name" value="Flagellin_N"/>
</dbReference>
<dbReference type="PRINTS" id="PR00207">
    <property type="entry name" value="FLAGELLIN"/>
</dbReference>
<evidence type="ECO:0000259" key="5">
    <source>
        <dbReference type="Pfam" id="PF00669"/>
    </source>
</evidence>
<reference evidence="7 8" key="1">
    <citation type="submission" date="2016-11" db="EMBL/GenBank/DDBJ databases">
        <authorList>
            <person name="Jaros S."/>
            <person name="Januszkiewicz K."/>
            <person name="Wedrychowicz H."/>
        </authorList>
    </citation>
    <scope>NUCLEOTIDE SEQUENCE [LARGE SCALE GENOMIC DNA]</scope>
    <source>
        <strain evidence="7 8">DSM 15970</strain>
    </source>
</reference>
<evidence type="ECO:0000313" key="8">
    <source>
        <dbReference type="Proteomes" id="UP000184342"/>
    </source>
</evidence>
<sequence>MRIQHNITALNANRQLASNNTSVSKNLEKLSSGFRINRAGDDAAGLAISEKMRAQISGLDTAKSNAEDGISLVQTAEGALTEVHSMLNRMVELADQSANGTYSDAVDRDNLQNELNSLRTEVNRISEGTNFNGIALLDGTMSTKAVTAAAVAANATGTTGTVAVSVSADNAGAAMNDKDITFATGAEGVVVDGATGDVAVTLVAGKAYTEDDINTLLSEQGAGMSLTLSGATTGTDMAVAGTLTLANGANEVSTLTEGLTLQIGDTSDSFNQLTVSVGAMDATGLGINAINISTQAGAQDAIEDIKAAINTVSSTRGDLGATQNRLEHTINNLSVTSENMSSAESRIRDVDMAKEMMEFTKNNILSQASQSMLAQANQLPQGVLQLLQ</sequence>
<keyword evidence="7" id="KW-0282">Flagellum</keyword>
<dbReference type="Pfam" id="PF00700">
    <property type="entry name" value="Flagellin_C"/>
    <property type="match status" value="1"/>
</dbReference>
<feature type="domain" description="Flagellin C-terminal" evidence="6">
    <location>
        <begin position="303"/>
        <end position="387"/>
    </location>
</feature>
<dbReference type="InterPro" id="IPR042187">
    <property type="entry name" value="Flagellin_C_sub2"/>
</dbReference>
<dbReference type="RefSeq" id="WP_073993992.1">
    <property type="nucleotide sequence ID" value="NZ_FQYT01000017.1"/>
</dbReference>
<protein>
    <recommendedName>
        <fullName evidence="2 4">Flagellin</fullName>
    </recommendedName>
</protein>
<dbReference type="Proteomes" id="UP000184342">
    <property type="component" value="Unassembled WGS sequence"/>
</dbReference>
<comment type="function">
    <text evidence="4">Flagellin is the subunit protein which polymerizes to form the filaments of bacterial flagella.</text>
</comment>
<dbReference type="InterPro" id="IPR001492">
    <property type="entry name" value="Flagellin"/>
</dbReference>
<dbReference type="Gene3D" id="3.30.70.2120">
    <property type="match status" value="1"/>
</dbReference>
<dbReference type="Pfam" id="PF00669">
    <property type="entry name" value="Flagellin_N"/>
    <property type="match status" value="1"/>
</dbReference>
<dbReference type="PANTHER" id="PTHR42792:SF2">
    <property type="entry name" value="FLAGELLIN"/>
    <property type="match status" value="1"/>
</dbReference>
<dbReference type="STRING" id="1122934.SAMN02745691_01698"/>
<dbReference type="OrthoDB" id="9796789at2"/>
<dbReference type="Gene3D" id="6.10.10.10">
    <property type="entry name" value="Flagellar export chaperone, C-terminal domain"/>
    <property type="match status" value="1"/>
</dbReference>
<organism evidence="7 8">
    <name type="scientific">Parasporobacterium paucivorans DSM 15970</name>
    <dbReference type="NCBI Taxonomy" id="1122934"/>
    <lineage>
        <taxon>Bacteria</taxon>
        <taxon>Bacillati</taxon>
        <taxon>Bacillota</taxon>
        <taxon>Clostridia</taxon>
        <taxon>Lachnospirales</taxon>
        <taxon>Lachnospiraceae</taxon>
        <taxon>Parasporobacterium</taxon>
    </lineage>
</organism>
<keyword evidence="3 4" id="KW-0975">Bacterial flagellum</keyword>
<keyword evidence="7" id="KW-0969">Cilium</keyword>
<dbReference type="GO" id="GO:0005198">
    <property type="term" value="F:structural molecule activity"/>
    <property type="evidence" value="ECO:0007669"/>
    <property type="project" value="UniProtKB-UniRule"/>
</dbReference>
<evidence type="ECO:0000256" key="4">
    <source>
        <dbReference type="RuleBase" id="RU362073"/>
    </source>
</evidence>
<keyword evidence="8" id="KW-1185">Reference proteome</keyword>
<comment type="subcellular location">
    <subcellularLocation>
        <location evidence="4">Secreted</location>
    </subcellularLocation>
    <subcellularLocation>
        <location evidence="4">Bacterial flagellum</location>
    </subcellularLocation>
</comment>
<evidence type="ECO:0000256" key="2">
    <source>
        <dbReference type="ARBA" id="ARBA00020110"/>
    </source>
</evidence>
<dbReference type="GO" id="GO:0005576">
    <property type="term" value="C:extracellular region"/>
    <property type="evidence" value="ECO:0007669"/>
    <property type="project" value="UniProtKB-SubCell"/>
</dbReference>
<keyword evidence="7" id="KW-0966">Cell projection</keyword>
<comment type="similarity">
    <text evidence="1 4">Belongs to the bacterial flagellin family.</text>
</comment>